<evidence type="ECO:0000259" key="1">
    <source>
        <dbReference type="PROSITE" id="PS51186"/>
    </source>
</evidence>
<dbReference type="PANTHER" id="PTHR43072">
    <property type="entry name" value="N-ACETYLTRANSFERASE"/>
    <property type="match status" value="1"/>
</dbReference>
<comment type="caution">
    <text evidence="2">The sequence shown here is derived from an EMBL/GenBank/DDBJ whole genome shotgun (WGS) entry which is preliminary data.</text>
</comment>
<dbReference type="EMBL" id="LYPB01000076">
    <property type="protein sequence ID" value="OAS16402.1"/>
    <property type="molecule type" value="Genomic_DNA"/>
</dbReference>
<evidence type="ECO:0000313" key="3">
    <source>
        <dbReference type="Proteomes" id="UP000078454"/>
    </source>
</evidence>
<feature type="domain" description="N-acetyltransferase" evidence="1">
    <location>
        <begin position="1"/>
        <end position="168"/>
    </location>
</feature>
<evidence type="ECO:0000313" key="2">
    <source>
        <dbReference type="EMBL" id="OAS16402.1"/>
    </source>
</evidence>
<dbReference type="Gene3D" id="3.40.630.30">
    <property type="match status" value="1"/>
</dbReference>
<dbReference type="PROSITE" id="PS51186">
    <property type="entry name" value="GNAT"/>
    <property type="match status" value="1"/>
</dbReference>
<name>A0A198A5J0_9BACL</name>
<protein>
    <submittedName>
        <fullName evidence="2">Acetyltransferase</fullName>
    </submittedName>
</protein>
<dbReference type="Proteomes" id="UP000078454">
    <property type="component" value="Unassembled WGS sequence"/>
</dbReference>
<dbReference type="OrthoDB" id="9799092at2"/>
<dbReference type="GO" id="GO:0016747">
    <property type="term" value="F:acyltransferase activity, transferring groups other than amino-acyl groups"/>
    <property type="evidence" value="ECO:0007669"/>
    <property type="project" value="InterPro"/>
</dbReference>
<dbReference type="InterPro" id="IPR016181">
    <property type="entry name" value="Acyl_CoA_acyltransferase"/>
</dbReference>
<sequence>MNIRVLDEQDAKIYQELRLSALQNNPEAFGSTYEREVHFTLEMVAERIKPKKDTFVLGAVDESGALIGSVSFVRESSLKTAHKGNVYAMYVAQGGRGQGLGKKLLSELIRKVAEIDGVEQMNLAVMSTNEAAKKLYESLGFIVYGVERNALKYNGQYYDEDLMVRRLNEKE</sequence>
<gene>
    <name evidence="2" type="ORF">A8708_20535</name>
</gene>
<dbReference type="STRING" id="1850517.A8708_20535"/>
<dbReference type="CDD" id="cd04301">
    <property type="entry name" value="NAT_SF"/>
    <property type="match status" value="1"/>
</dbReference>
<proteinExistence type="predicted"/>
<dbReference type="AlphaFoldDB" id="A0A198A5J0"/>
<dbReference type="Pfam" id="PF13420">
    <property type="entry name" value="Acetyltransf_4"/>
    <property type="match status" value="1"/>
</dbReference>
<dbReference type="RefSeq" id="WP_068667437.1">
    <property type="nucleotide sequence ID" value="NZ_LYPB01000076.1"/>
</dbReference>
<dbReference type="InterPro" id="IPR000182">
    <property type="entry name" value="GNAT_dom"/>
</dbReference>
<accession>A0A198A5J0</accession>
<dbReference type="PANTHER" id="PTHR43072:SF60">
    <property type="entry name" value="L-2,4-DIAMINOBUTYRIC ACID ACETYLTRANSFERASE"/>
    <property type="match status" value="1"/>
</dbReference>
<reference evidence="2 3" key="1">
    <citation type="submission" date="2016-05" db="EMBL/GenBank/DDBJ databases">
        <title>Paenibacillus sp. 1ZS3-15 nov., isolated from the rhizosphere soil.</title>
        <authorList>
            <person name="Zhang X.X."/>
            <person name="Zhang J."/>
        </authorList>
    </citation>
    <scope>NUCLEOTIDE SEQUENCE [LARGE SCALE GENOMIC DNA]</scope>
    <source>
        <strain evidence="2 3">1ZS3-15</strain>
    </source>
</reference>
<dbReference type="SUPFAM" id="SSF55729">
    <property type="entry name" value="Acyl-CoA N-acyltransferases (Nat)"/>
    <property type="match status" value="1"/>
</dbReference>
<keyword evidence="2" id="KW-0808">Transferase</keyword>
<organism evidence="2 3">
    <name type="scientific">Paenibacillus oryzisoli</name>
    <dbReference type="NCBI Taxonomy" id="1850517"/>
    <lineage>
        <taxon>Bacteria</taxon>
        <taxon>Bacillati</taxon>
        <taxon>Bacillota</taxon>
        <taxon>Bacilli</taxon>
        <taxon>Bacillales</taxon>
        <taxon>Paenibacillaceae</taxon>
        <taxon>Paenibacillus</taxon>
    </lineage>
</organism>
<keyword evidence="3" id="KW-1185">Reference proteome</keyword>